<organism evidence="1 2">
    <name type="scientific">Nitrosomonas nitrosa</name>
    <dbReference type="NCBI Taxonomy" id="52442"/>
    <lineage>
        <taxon>Bacteria</taxon>
        <taxon>Pseudomonadati</taxon>
        <taxon>Pseudomonadota</taxon>
        <taxon>Betaproteobacteria</taxon>
        <taxon>Nitrosomonadales</taxon>
        <taxon>Nitrosomonadaceae</taxon>
        <taxon>Nitrosomonas</taxon>
    </lineage>
</organism>
<sequence>MPEAASGMSVVSCLMLLKGELHHLILVIIRLYSSAIQF</sequence>
<evidence type="ECO:0000313" key="2">
    <source>
        <dbReference type="Proteomes" id="UP000199561"/>
    </source>
</evidence>
<reference evidence="1 2" key="1">
    <citation type="submission" date="2016-10" db="EMBL/GenBank/DDBJ databases">
        <authorList>
            <person name="de Groot N.N."/>
        </authorList>
    </citation>
    <scope>NUCLEOTIDE SEQUENCE [LARGE SCALE GENOMIC DNA]</scope>
    <source>
        <strain evidence="1 2">Nm146</strain>
    </source>
</reference>
<dbReference type="Proteomes" id="UP000199561">
    <property type="component" value="Unassembled WGS sequence"/>
</dbReference>
<gene>
    <name evidence="1" type="ORF">SAMN05421880_10484</name>
</gene>
<protein>
    <submittedName>
        <fullName evidence="1">Uncharacterized protein</fullName>
    </submittedName>
</protein>
<evidence type="ECO:0000313" key="1">
    <source>
        <dbReference type="EMBL" id="SFM02422.1"/>
    </source>
</evidence>
<proteinExistence type="predicted"/>
<accession>A0A1I4MG65</accession>
<name>A0A1I4MG65_9PROT</name>
<keyword evidence="2" id="KW-1185">Reference proteome</keyword>
<dbReference type="AlphaFoldDB" id="A0A1I4MG65"/>
<dbReference type="STRING" id="52442.SAMN05421880_10484"/>
<dbReference type="EMBL" id="FOUF01000004">
    <property type="protein sequence ID" value="SFM02422.1"/>
    <property type="molecule type" value="Genomic_DNA"/>
</dbReference>